<evidence type="ECO:0000313" key="1">
    <source>
        <dbReference type="EMBL" id="TNN74125.1"/>
    </source>
</evidence>
<keyword evidence="2" id="KW-1185">Reference proteome</keyword>
<gene>
    <name evidence="1" type="ORF">EYF80_015570</name>
</gene>
<organism evidence="1 2">
    <name type="scientific">Liparis tanakae</name>
    <name type="common">Tanaka's snailfish</name>
    <dbReference type="NCBI Taxonomy" id="230148"/>
    <lineage>
        <taxon>Eukaryota</taxon>
        <taxon>Metazoa</taxon>
        <taxon>Chordata</taxon>
        <taxon>Craniata</taxon>
        <taxon>Vertebrata</taxon>
        <taxon>Euteleostomi</taxon>
        <taxon>Actinopterygii</taxon>
        <taxon>Neopterygii</taxon>
        <taxon>Teleostei</taxon>
        <taxon>Neoteleostei</taxon>
        <taxon>Acanthomorphata</taxon>
        <taxon>Eupercaria</taxon>
        <taxon>Perciformes</taxon>
        <taxon>Cottioidei</taxon>
        <taxon>Cottales</taxon>
        <taxon>Liparidae</taxon>
        <taxon>Liparis</taxon>
    </lineage>
</organism>
<protein>
    <submittedName>
        <fullName evidence="1">Uncharacterized protein</fullName>
    </submittedName>
</protein>
<proteinExistence type="predicted"/>
<name>A0A4Z2I9Q1_9TELE</name>
<dbReference type="AlphaFoldDB" id="A0A4Z2I9Q1"/>
<reference evidence="1 2" key="1">
    <citation type="submission" date="2019-03" db="EMBL/GenBank/DDBJ databases">
        <title>First draft genome of Liparis tanakae, snailfish: a comprehensive survey of snailfish specific genes.</title>
        <authorList>
            <person name="Kim W."/>
            <person name="Song I."/>
            <person name="Jeong J.-H."/>
            <person name="Kim D."/>
            <person name="Kim S."/>
            <person name="Ryu S."/>
            <person name="Song J.Y."/>
            <person name="Lee S.K."/>
        </authorList>
    </citation>
    <scope>NUCLEOTIDE SEQUENCE [LARGE SCALE GENOMIC DNA]</scope>
    <source>
        <tissue evidence="1">Muscle</tissue>
    </source>
</reference>
<dbReference type="EMBL" id="SRLO01000117">
    <property type="protein sequence ID" value="TNN74125.1"/>
    <property type="molecule type" value="Genomic_DNA"/>
</dbReference>
<accession>A0A4Z2I9Q1</accession>
<dbReference type="Proteomes" id="UP000314294">
    <property type="component" value="Unassembled WGS sequence"/>
</dbReference>
<evidence type="ECO:0000313" key="2">
    <source>
        <dbReference type="Proteomes" id="UP000314294"/>
    </source>
</evidence>
<sequence>MAASPPDTALRRDGPRSGLLALLTAEAEGQEARQSSSSAPSRLSVSILMFWCSTSLLPDEASVPASCSSLLCSCFNTSCITRGGTTTEQLNVKLQRRNCLQRDHGRGLVYGLVL</sequence>
<comment type="caution">
    <text evidence="1">The sequence shown here is derived from an EMBL/GenBank/DDBJ whole genome shotgun (WGS) entry which is preliminary data.</text>
</comment>